<keyword evidence="3" id="KW-1185">Reference proteome</keyword>
<feature type="coiled-coil region" evidence="1">
    <location>
        <begin position="37"/>
        <end position="71"/>
    </location>
</feature>
<proteinExistence type="predicted"/>
<keyword evidence="2" id="KW-0132">Cell division</keyword>
<comment type="caution">
    <text evidence="2">The sequence shown here is derived from an EMBL/GenBank/DDBJ whole genome shotgun (WGS) entry which is preliminary data.</text>
</comment>
<dbReference type="RefSeq" id="WP_134169296.1">
    <property type="nucleotide sequence ID" value="NZ_SODD01000014.1"/>
</dbReference>
<organism evidence="2 3">
    <name type="scientific">Breznakia blatticola</name>
    <dbReference type="NCBI Taxonomy" id="1754012"/>
    <lineage>
        <taxon>Bacteria</taxon>
        <taxon>Bacillati</taxon>
        <taxon>Bacillota</taxon>
        <taxon>Erysipelotrichia</taxon>
        <taxon>Erysipelotrichales</taxon>
        <taxon>Erysipelotrichaceae</taxon>
        <taxon>Breznakia</taxon>
    </lineage>
</organism>
<gene>
    <name evidence="2" type="ORF">EDD63_11423</name>
</gene>
<accession>A0A4R7ZQH5</accession>
<dbReference type="PANTHER" id="PTHR40027">
    <property type="entry name" value="CELL DIVISION PROTEIN DIVIC"/>
    <property type="match status" value="1"/>
</dbReference>
<dbReference type="EMBL" id="SODD01000014">
    <property type="protein sequence ID" value="TDW20193.1"/>
    <property type="molecule type" value="Genomic_DNA"/>
</dbReference>
<dbReference type="InterPro" id="IPR039076">
    <property type="entry name" value="DivIC"/>
</dbReference>
<dbReference type="Pfam" id="PF04977">
    <property type="entry name" value="DivIC"/>
    <property type="match status" value="1"/>
</dbReference>
<evidence type="ECO:0000313" key="2">
    <source>
        <dbReference type="EMBL" id="TDW20193.1"/>
    </source>
</evidence>
<reference evidence="2 3" key="1">
    <citation type="submission" date="2019-03" db="EMBL/GenBank/DDBJ databases">
        <title>Genomic Encyclopedia of Type Strains, Phase IV (KMG-IV): sequencing the most valuable type-strain genomes for metagenomic binning, comparative biology and taxonomic classification.</title>
        <authorList>
            <person name="Goeker M."/>
        </authorList>
    </citation>
    <scope>NUCLEOTIDE SEQUENCE [LARGE SCALE GENOMIC DNA]</scope>
    <source>
        <strain evidence="2 3">DSM 28867</strain>
    </source>
</reference>
<sequence>MAQAKKKRKPSHYVILALLMIASIYCIAQVVKEVQLTLTLRENISGYEEELKTLRQEKAKFEDEKSKLNNEEYVVNYARGKYNLTKGDGEQVFKLPED</sequence>
<dbReference type="InterPro" id="IPR007060">
    <property type="entry name" value="FtsL/DivIC"/>
</dbReference>
<dbReference type="GO" id="GO:0051301">
    <property type="term" value="P:cell division"/>
    <property type="evidence" value="ECO:0007669"/>
    <property type="project" value="UniProtKB-KW"/>
</dbReference>
<name>A0A4R7ZQH5_9FIRM</name>
<keyword evidence="1" id="KW-0175">Coiled coil</keyword>
<evidence type="ECO:0000313" key="3">
    <source>
        <dbReference type="Proteomes" id="UP000294743"/>
    </source>
</evidence>
<evidence type="ECO:0000256" key="1">
    <source>
        <dbReference type="SAM" id="Coils"/>
    </source>
</evidence>
<dbReference type="PANTHER" id="PTHR40027:SF1">
    <property type="entry name" value="CELL DIVISION PROTEIN DIVIC"/>
    <property type="match status" value="1"/>
</dbReference>
<keyword evidence="2" id="KW-0131">Cell cycle</keyword>
<dbReference type="Proteomes" id="UP000294743">
    <property type="component" value="Unassembled WGS sequence"/>
</dbReference>
<protein>
    <submittedName>
        <fullName evidence="2">Cell division protein FtsB</fullName>
    </submittedName>
</protein>
<dbReference type="OrthoDB" id="1652515at2"/>
<dbReference type="AlphaFoldDB" id="A0A4R7ZQH5"/>